<dbReference type="STRING" id="1263868.RESH_00549"/>
<dbReference type="AlphaFoldDB" id="M5SBM7"/>
<name>M5SBM7_9BACT</name>
<organism evidence="1 2">
    <name type="scientific">Rhodopirellula europaea SH398</name>
    <dbReference type="NCBI Taxonomy" id="1263868"/>
    <lineage>
        <taxon>Bacteria</taxon>
        <taxon>Pseudomonadati</taxon>
        <taxon>Planctomycetota</taxon>
        <taxon>Planctomycetia</taxon>
        <taxon>Pirellulales</taxon>
        <taxon>Pirellulaceae</taxon>
        <taxon>Rhodopirellula</taxon>
    </lineage>
</organism>
<evidence type="ECO:0000313" key="2">
    <source>
        <dbReference type="Proteomes" id="UP000011996"/>
    </source>
</evidence>
<reference evidence="1 2" key="1">
    <citation type="journal article" date="2013" name="Mar. Genomics">
        <title>Expression of sulfatases in Rhodopirellula baltica and the diversity of sulfatases in the genus Rhodopirellula.</title>
        <authorList>
            <person name="Wegner C.E."/>
            <person name="Richter-Heitmann T."/>
            <person name="Klindworth A."/>
            <person name="Klockow C."/>
            <person name="Richter M."/>
            <person name="Achstetter T."/>
            <person name="Glockner F.O."/>
            <person name="Harder J."/>
        </authorList>
    </citation>
    <scope>NUCLEOTIDE SEQUENCE [LARGE SCALE GENOMIC DNA]</scope>
    <source>
        <strain evidence="1 2">SH398</strain>
    </source>
</reference>
<protein>
    <submittedName>
        <fullName evidence="1">Uncharacterized protein</fullName>
    </submittedName>
</protein>
<gene>
    <name evidence="1" type="ORF">RESH_00549</name>
</gene>
<dbReference type="Proteomes" id="UP000011996">
    <property type="component" value="Unassembled WGS sequence"/>
</dbReference>
<evidence type="ECO:0000313" key="1">
    <source>
        <dbReference type="EMBL" id="EMI28885.1"/>
    </source>
</evidence>
<proteinExistence type="predicted"/>
<sequence>MGRLPSELTGLRSVGSCLWDGSTHYGVRIALMPQRWLACLVPVICFAGSRA</sequence>
<comment type="caution">
    <text evidence="1">The sequence shown here is derived from an EMBL/GenBank/DDBJ whole genome shotgun (WGS) entry which is preliminary data.</text>
</comment>
<dbReference type="EMBL" id="ANOF01000015">
    <property type="protein sequence ID" value="EMI28885.1"/>
    <property type="molecule type" value="Genomic_DNA"/>
</dbReference>
<dbReference type="PATRIC" id="fig|1263868.3.peg.602"/>
<accession>M5SBM7</accession>